<dbReference type="InterPro" id="IPR011006">
    <property type="entry name" value="CheY-like_superfamily"/>
</dbReference>
<feature type="DNA-binding region" description="OmpR/PhoB-type" evidence="5">
    <location>
        <begin position="122"/>
        <end position="223"/>
    </location>
</feature>
<dbReference type="GO" id="GO:0006355">
    <property type="term" value="P:regulation of DNA-templated transcription"/>
    <property type="evidence" value="ECO:0007669"/>
    <property type="project" value="InterPro"/>
</dbReference>
<dbReference type="CDD" id="cd17574">
    <property type="entry name" value="REC_OmpR"/>
    <property type="match status" value="1"/>
</dbReference>
<dbReference type="GO" id="GO:0005829">
    <property type="term" value="C:cytosol"/>
    <property type="evidence" value="ECO:0007669"/>
    <property type="project" value="TreeGrafter"/>
</dbReference>
<feature type="domain" description="OmpR/PhoB-type" evidence="7">
    <location>
        <begin position="122"/>
        <end position="223"/>
    </location>
</feature>
<reference evidence="8" key="1">
    <citation type="submission" date="2020-04" db="EMBL/GenBank/DDBJ databases">
        <authorList>
            <person name="Zhang T."/>
        </authorList>
    </citation>
    <scope>NUCLEOTIDE SEQUENCE</scope>
    <source>
        <strain evidence="8">HKST-UBA17</strain>
    </source>
</reference>
<dbReference type="SUPFAM" id="SSF52172">
    <property type="entry name" value="CheY-like"/>
    <property type="match status" value="1"/>
</dbReference>
<dbReference type="CDD" id="cd00383">
    <property type="entry name" value="trans_reg_C"/>
    <property type="match status" value="1"/>
</dbReference>
<sequence>MSQILLVEDDAVLSDVLTQYLHKYEYEVDRASDGEIAWKKMVDISYDLILLDIGLPKIDGFQILKNFRVENNTTPIIIITSYAADTYELESYKHGSNLFHRKPINPRLLLHQIRSTLEYRSTERYCVGGYTLVPEERMIYHENRRKSAHLTKSELKVIEILFSKGLVPVNKSYLSDQLNKDEILKDPTNIESTISRLRKKLRDVFRSSDLIQTVHSKGYRLNPKLFSNQSS</sequence>
<dbReference type="Pfam" id="PF00072">
    <property type="entry name" value="Response_reg"/>
    <property type="match status" value="1"/>
</dbReference>
<evidence type="ECO:0000256" key="4">
    <source>
        <dbReference type="PROSITE-ProRule" id="PRU00169"/>
    </source>
</evidence>
<dbReference type="PROSITE" id="PS51755">
    <property type="entry name" value="OMPR_PHOB"/>
    <property type="match status" value="1"/>
</dbReference>
<dbReference type="EMBL" id="JAGQLN010000001">
    <property type="protein sequence ID" value="MCA9376308.1"/>
    <property type="molecule type" value="Genomic_DNA"/>
</dbReference>
<dbReference type="PANTHER" id="PTHR48111">
    <property type="entry name" value="REGULATOR OF RPOS"/>
    <property type="match status" value="1"/>
</dbReference>
<dbReference type="GO" id="GO:0000156">
    <property type="term" value="F:phosphorelay response regulator activity"/>
    <property type="evidence" value="ECO:0007669"/>
    <property type="project" value="TreeGrafter"/>
</dbReference>
<keyword evidence="3" id="KW-0804">Transcription</keyword>
<keyword evidence="2 5" id="KW-0238">DNA-binding</keyword>
<dbReference type="InterPro" id="IPR001789">
    <property type="entry name" value="Sig_transdc_resp-reg_receiver"/>
</dbReference>
<dbReference type="InterPro" id="IPR016032">
    <property type="entry name" value="Sig_transdc_resp-reg_C-effctor"/>
</dbReference>
<feature type="domain" description="Response regulatory" evidence="6">
    <location>
        <begin position="3"/>
        <end position="117"/>
    </location>
</feature>
<reference evidence="8" key="2">
    <citation type="journal article" date="2021" name="Microbiome">
        <title>Successional dynamics and alternative stable states in a saline activated sludge microbial community over 9 years.</title>
        <authorList>
            <person name="Wang Y."/>
            <person name="Ye J."/>
            <person name="Ju F."/>
            <person name="Liu L."/>
            <person name="Boyd J.A."/>
            <person name="Deng Y."/>
            <person name="Parks D.H."/>
            <person name="Jiang X."/>
            <person name="Yin X."/>
            <person name="Woodcroft B.J."/>
            <person name="Tyson G.W."/>
            <person name="Hugenholtz P."/>
            <person name="Polz M.F."/>
            <person name="Zhang T."/>
        </authorList>
    </citation>
    <scope>NUCLEOTIDE SEQUENCE</scope>
    <source>
        <strain evidence="8">HKST-UBA17</strain>
    </source>
</reference>
<evidence type="ECO:0000256" key="3">
    <source>
        <dbReference type="ARBA" id="ARBA00023163"/>
    </source>
</evidence>
<evidence type="ECO:0000313" key="9">
    <source>
        <dbReference type="Proteomes" id="UP000741282"/>
    </source>
</evidence>
<dbReference type="InterPro" id="IPR001867">
    <property type="entry name" value="OmpR/PhoB-type_DNA-bd"/>
</dbReference>
<feature type="modified residue" description="4-aspartylphosphate" evidence="4">
    <location>
        <position position="52"/>
    </location>
</feature>
<dbReference type="PROSITE" id="PS50110">
    <property type="entry name" value="RESPONSE_REGULATORY"/>
    <property type="match status" value="1"/>
</dbReference>
<keyword evidence="4" id="KW-0597">Phosphoprotein</keyword>
<dbReference type="Pfam" id="PF00486">
    <property type="entry name" value="Trans_reg_C"/>
    <property type="match status" value="1"/>
</dbReference>
<dbReference type="GO" id="GO:0032993">
    <property type="term" value="C:protein-DNA complex"/>
    <property type="evidence" value="ECO:0007669"/>
    <property type="project" value="TreeGrafter"/>
</dbReference>
<dbReference type="InterPro" id="IPR036388">
    <property type="entry name" value="WH-like_DNA-bd_sf"/>
</dbReference>
<keyword evidence="1" id="KW-0805">Transcription regulation</keyword>
<dbReference type="SMART" id="SM00862">
    <property type="entry name" value="Trans_reg_C"/>
    <property type="match status" value="1"/>
</dbReference>
<dbReference type="PANTHER" id="PTHR48111:SF67">
    <property type="entry name" value="TRANSCRIPTIONAL REGULATORY PROTEIN TCTD"/>
    <property type="match status" value="1"/>
</dbReference>
<evidence type="ECO:0000256" key="1">
    <source>
        <dbReference type="ARBA" id="ARBA00023015"/>
    </source>
</evidence>
<proteinExistence type="predicted"/>
<dbReference type="SMART" id="SM00448">
    <property type="entry name" value="REC"/>
    <property type="match status" value="1"/>
</dbReference>
<dbReference type="AlphaFoldDB" id="A0A955KWR5"/>
<dbReference type="InterPro" id="IPR039420">
    <property type="entry name" value="WalR-like"/>
</dbReference>
<accession>A0A955KWR5</accession>
<name>A0A955KWR5_9BACT</name>
<protein>
    <submittedName>
        <fullName evidence="8">Response regulator transcription factor</fullName>
    </submittedName>
</protein>
<dbReference type="Gene3D" id="1.10.10.10">
    <property type="entry name" value="Winged helix-like DNA-binding domain superfamily/Winged helix DNA-binding domain"/>
    <property type="match status" value="1"/>
</dbReference>
<organism evidence="8 9">
    <name type="scientific">Candidatus Dojkabacteria bacterium</name>
    <dbReference type="NCBI Taxonomy" id="2099670"/>
    <lineage>
        <taxon>Bacteria</taxon>
        <taxon>Candidatus Dojkabacteria</taxon>
    </lineage>
</organism>
<dbReference type="Proteomes" id="UP000741282">
    <property type="component" value="Unassembled WGS sequence"/>
</dbReference>
<evidence type="ECO:0000259" key="7">
    <source>
        <dbReference type="PROSITE" id="PS51755"/>
    </source>
</evidence>
<gene>
    <name evidence="8" type="ORF">KC685_00095</name>
</gene>
<evidence type="ECO:0000256" key="2">
    <source>
        <dbReference type="ARBA" id="ARBA00023125"/>
    </source>
</evidence>
<evidence type="ECO:0000259" key="6">
    <source>
        <dbReference type="PROSITE" id="PS50110"/>
    </source>
</evidence>
<comment type="caution">
    <text evidence="8">The sequence shown here is derived from an EMBL/GenBank/DDBJ whole genome shotgun (WGS) entry which is preliminary data.</text>
</comment>
<evidence type="ECO:0000256" key="5">
    <source>
        <dbReference type="PROSITE-ProRule" id="PRU01091"/>
    </source>
</evidence>
<evidence type="ECO:0000313" key="8">
    <source>
        <dbReference type="EMBL" id="MCA9376308.1"/>
    </source>
</evidence>
<dbReference type="SUPFAM" id="SSF46894">
    <property type="entry name" value="C-terminal effector domain of the bipartite response regulators"/>
    <property type="match status" value="1"/>
</dbReference>
<dbReference type="GO" id="GO:0000976">
    <property type="term" value="F:transcription cis-regulatory region binding"/>
    <property type="evidence" value="ECO:0007669"/>
    <property type="project" value="TreeGrafter"/>
</dbReference>
<dbReference type="Gene3D" id="3.40.50.2300">
    <property type="match status" value="1"/>
</dbReference>